<dbReference type="InterPro" id="IPR023214">
    <property type="entry name" value="HAD_sf"/>
</dbReference>
<dbReference type="EMBL" id="JANDHW010000001">
    <property type="protein sequence ID" value="MCP9610598.1"/>
    <property type="molecule type" value="Genomic_DNA"/>
</dbReference>
<dbReference type="Pfam" id="PF24694">
    <property type="entry name" value="LNS2_PITM1-3"/>
    <property type="match status" value="1"/>
</dbReference>
<dbReference type="RefSeq" id="WP_255025129.1">
    <property type="nucleotide sequence ID" value="NZ_JANDHW010000001.1"/>
</dbReference>
<keyword evidence="2" id="KW-1185">Reference proteome</keyword>
<dbReference type="SUPFAM" id="SSF56784">
    <property type="entry name" value="HAD-like"/>
    <property type="match status" value="1"/>
</dbReference>
<sequence>MQIIIDMDGTICTEERTYSRCLAQPKTGAVEAVNALYDAGNTIIIYSARTWMEFEMTTAWLKQYGVKYHQLMMGKPVGDVWIDDRALRFQDNWEEILKKLNK</sequence>
<proteinExistence type="predicted"/>
<dbReference type="Gene3D" id="3.40.50.1000">
    <property type="entry name" value="HAD superfamily/HAD-like"/>
    <property type="match status" value="1"/>
</dbReference>
<comment type="caution">
    <text evidence="1">The sequence shown here is derived from an EMBL/GenBank/DDBJ whole genome shotgun (WGS) entry which is preliminary data.</text>
</comment>
<accession>A0ABT1MFY6</accession>
<name>A0ABT1MFY6_9BACT</name>
<dbReference type="Proteomes" id="UP001205603">
    <property type="component" value="Unassembled WGS sequence"/>
</dbReference>
<evidence type="ECO:0000313" key="1">
    <source>
        <dbReference type="EMBL" id="MCP9610598.1"/>
    </source>
</evidence>
<evidence type="ECO:0000313" key="2">
    <source>
        <dbReference type="Proteomes" id="UP001205603"/>
    </source>
</evidence>
<dbReference type="InterPro" id="IPR036412">
    <property type="entry name" value="HAD-like_sf"/>
</dbReference>
<reference evidence="1 2" key="1">
    <citation type="submission" date="2022-07" db="EMBL/GenBank/DDBJ databases">
        <title>Fecal culturing of patients with breast cancer.</title>
        <authorList>
            <person name="Teng N.M.Y."/>
            <person name="Kiu R."/>
            <person name="Evans R."/>
            <person name="Baker D.J."/>
            <person name="Zenner C."/>
            <person name="Robinson S.D."/>
            <person name="Hall L.J."/>
        </authorList>
    </citation>
    <scope>NUCLEOTIDE SEQUENCE [LARGE SCALE GENOMIC DNA]</scope>
    <source>
        <strain evidence="1 2">LH1063</strain>
    </source>
</reference>
<organism evidence="1 2">
    <name type="scientific">Coprobacter tertius</name>
    <dbReference type="NCBI Taxonomy" id="2944915"/>
    <lineage>
        <taxon>Bacteria</taxon>
        <taxon>Pseudomonadati</taxon>
        <taxon>Bacteroidota</taxon>
        <taxon>Bacteroidia</taxon>
        <taxon>Bacteroidales</taxon>
        <taxon>Barnesiellaceae</taxon>
        <taxon>Coprobacter</taxon>
    </lineage>
</organism>
<protein>
    <recommendedName>
        <fullName evidence="3">Capsule biosynthesis phosphatase</fullName>
    </recommendedName>
</protein>
<gene>
    <name evidence="1" type="ORF">NMU02_00625</name>
</gene>
<evidence type="ECO:0008006" key="3">
    <source>
        <dbReference type="Google" id="ProtNLM"/>
    </source>
</evidence>